<evidence type="ECO:0000313" key="2">
    <source>
        <dbReference type="Proteomes" id="UP000594681"/>
    </source>
</evidence>
<name>A0A7T0PAE7_9CORY</name>
<proteinExistence type="predicted"/>
<dbReference type="EMBL" id="CP064954">
    <property type="protein sequence ID" value="QPK78285.1"/>
    <property type="molecule type" value="Genomic_DNA"/>
</dbReference>
<organism evidence="1 2">
    <name type="scientific">Corynebacterium lizhenjunii</name>
    <dbReference type="NCBI Taxonomy" id="2709394"/>
    <lineage>
        <taxon>Bacteria</taxon>
        <taxon>Bacillati</taxon>
        <taxon>Actinomycetota</taxon>
        <taxon>Actinomycetes</taxon>
        <taxon>Mycobacteriales</taxon>
        <taxon>Corynebacteriaceae</taxon>
        <taxon>Corynebacterium</taxon>
    </lineage>
</organism>
<sequence length="132" mass="15256">METNKCTPKQQETLGRYAQRITAIMAELKKQEPTKKYDELNTAQFVHSHAAYSITHGGIDDVLIRHETSLIKEDGRPLIDEERITLTLKNDTTVTLDMDLIPIPEVVARIRYMLKLLEDWQTWCETTTRNGL</sequence>
<evidence type="ECO:0000313" key="1">
    <source>
        <dbReference type="EMBL" id="QPK78285.1"/>
    </source>
</evidence>
<accession>A0A7T0PAE7</accession>
<dbReference type="Proteomes" id="UP000594681">
    <property type="component" value="Chromosome"/>
</dbReference>
<dbReference type="AlphaFoldDB" id="A0A7T0PAE7"/>
<dbReference type="KEGG" id="cliz:G7Y31_06760"/>
<protein>
    <submittedName>
        <fullName evidence="1">Uncharacterized protein</fullName>
    </submittedName>
</protein>
<keyword evidence="2" id="KW-1185">Reference proteome</keyword>
<reference evidence="1 2" key="1">
    <citation type="submission" date="2020-11" db="EMBL/GenBank/DDBJ databases">
        <title>Corynebacterium sp. ZJ-599.</title>
        <authorList>
            <person name="Zhou J."/>
        </authorList>
    </citation>
    <scope>NUCLEOTIDE SEQUENCE [LARGE SCALE GENOMIC DNA]</scope>
    <source>
        <strain evidence="1 2">ZJ-599</strain>
    </source>
</reference>
<dbReference type="RefSeq" id="WP_165006398.1">
    <property type="nucleotide sequence ID" value="NZ_CP064954.1"/>
</dbReference>
<gene>
    <name evidence="1" type="ORF">G7Y31_06760</name>
</gene>